<dbReference type="EC" id="4.3.99.3" evidence="8"/>
<sequence>MKYRVAEIFSSINGEGPRAGELAVFVRFAGCNLQCTYCDTRWANEGGVSYREMTGAELYKQVLATGIKNVTLTGGEPLIQPGIAALTDLLCQDPALSVEIETNGSVSLKPFCTEANRRPGFTMDYKLASSGMEDKMVLANFEVLTCRDAVKFVVGDQSDLARACEIISTYGLIKKTAVFISPVFAHIAPSEIVKFMIVHKMEGVRLQLQLHKVIWDPEKRGV</sequence>
<dbReference type="Gene3D" id="3.20.20.70">
    <property type="entry name" value="Aldolase class I"/>
    <property type="match status" value="1"/>
</dbReference>
<evidence type="ECO:0000313" key="11">
    <source>
        <dbReference type="Proteomes" id="UP000430508"/>
    </source>
</evidence>
<dbReference type="AlphaFoldDB" id="A0A857DMH3"/>
<dbReference type="Proteomes" id="UP000430508">
    <property type="component" value="Chromosome"/>
</dbReference>
<dbReference type="Pfam" id="PF04055">
    <property type="entry name" value="Radical_SAM"/>
    <property type="match status" value="1"/>
</dbReference>
<dbReference type="PANTHER" id="PTHR42836:SF1">
    <property type="entry name" value="7-CARBOXY-7-DEAZAGUANINE SYNTHASE"/>
    <property type="match status" value="1"/>
</dbReference>
<accession>A0A857DMH3</accession>
<evidence type="ECO:0000259" key="9">
    <source>
        <dbReference type="PROSITE" id="PS51918"/>
    </source>
</evidence>
<comment type="cofactor">
    <cofactor evidence="8">
        <name>[4Fe-4S] cluster</name>
        <dbReference type="ChEBI" id="CHEBI:49883"/>
    </cofactor>
    <text evidence="8">Binds 1 [4Fe-4S] cluster. The cluster is coordinated with 3 cysteines and an exchangeable S-adenosyl-L-methionine.</text>
</comment>
<dbReference type="GO" id="GO:1904047">
    <property type="term" value="F:S-adenosyl-L-methionine binding"/>
    <property type="evidence" value="ECO:0007669"/>
    <property type="project" value="UniProtKB-UniRule"/>
</dbReference>
<evidence type="ECO:0000256" key="6">
    <source>
        <dbReference type="ARBA" id="ARBA00023014"/>
    </source>
</evidence>
<keyword evidence="4 8" id="KW-0460">Magnesium</keyword>
<keyword evidence="5 8" id="KW-0408">Iron</keyword>
<comment type="catalytic activity">
    <reaction evidence="8">
        <text>6-carboxy-5,6,7,8-tetrahydropterin + H(+) = 7-carboxy-7-carbaguanine + NH4(+)</text>
        <dbReference type="Rhea" id="RHEA:27974"/>
        <dbReference type="ChEBI" id="CHEBI:15378"/>
        <dbReference type="ChEBI" id="CHEBI:28938"/>
        <dbReference type="ChEBI" id="CHEBI:61032"/>
        <dbReference type="ChEBI" id="CHEBI:61036"/>
        <dbReference type="EC" id="4.3.99.3"/>
    </reaction>
</comment>
<feature type="binding site" evidence="8">
    <location>
        <position position="40"/>
    </location>
    <ligand>
        <name>Mg(2+)</name>
        <dbReference type="ChEBI" id="CHEBI:18420"/>
    </ligand>
</feature>
<dbReference type="PIRSF" id="PIRSF000370">
    <property type="entry name" value="QueE"/>
    <property type="match status" value="1"/>
</dbReference>
<proteinExistence type="inferred from homology"/>
<dbReference type="UniPathway" id="UPA00391"/>
<feature type="binding site" evidence="8">
    <location>
        <begin position="12"/>
        <end position="14"/>
    </location>
    <ligand>
        <name>substrate</name>
    </ligand>
</feature>
<evidence type="ECO:0000313" key="10">
    <source>
        <dbReference type="EMBL" id="QHA01642.1"/>
    </source>
</evidence>
<comment type="pathway">
    <text evidence="8">Purine metabolism; 7-cyano-7-deazaguanine biosynthesis.</text>
</comment>
<feature type="binding site" evidence="8">
    <location>
        <position position="27"/>
    </location>
    <ligand>
        <name>substrate</name>
    </ligand>
</feature>
<comment type="function">
    <text evidence="8">Catalyzes the complex heterocyclic radical-mediated conversion of 6-carboxy-5,6,7,8-tetrahydropterin (CPH4) to 7-carboxy-7-deazaguanine (CDG), a step common to the biosynthetic pathways of all 7-deazapurine-containing compounds.</text>
</comment>
<evidence type="ECO:0000256" key="4">
    <source>
        <dbReference type="ARBA" id="ARBA00022842"/>
    </source>
</evidence>
<organism evidence="10 11">
    <name type="scientific">Dehalobacter restrictus</name>
    <dbReference type="NCBI Taxonomy" id="55583"/>
    <lineage>
        <taxon>Bacteria</taxon>
        <taxon>Bacillati</taxon>
        <taxon>Bacillota</taxon>
        <taxon>Clostridia</taxon>
        <taxon>Eubacteriales</taxon>
        <taxon>Desulfitobacteriaceae</taxon>
        <taxon>Dehalobacter</taxon>
    </lineage>
</organism>
<evidence type="ECO:0000256" key="1">
    <source>
        <dbReference type="ARBA" id="ARBA00022485"/>
    </source>
</evidence>
<keyword evidence="8" id="KW-0671">Queuosine biosynthesis</keyword>
<keyword evidence="6 8" id="KW-0411">Iron-sulfur</keyword>
<dbReference type="PROSITE" id="PS51918">
    <property type="entry name" value="RADICAL_SAM"/>
    <property type="match status" value="1"/>
</dbReference>
<name>A0A857DMH3_9FIRM</name>
<dbReference type="HAMAP" id="MF_00917">
    <property type="entry name" value="QueE"/>
    <property type="match status" value="1"/>
</dbReference>
<protein>
    <recommendedName>
        <fullName evidence="8">7-carboxy-7-deazaguanine synthase</fullName>
        <shortName evidence="8">CDG synthase</shortName>
        <ecNumber evidence="8">4.3.99.3</ecNumber>
    </recommendedName>
    <alternativeName>
        <fullName evidence="8">Queuosine biosynthesis protein QueE</fullName>
    </alternativeName>
</protein>
<comment type="subunit">
    <text evidence="8">Homodimer.</text>
</comment>
<keyword evidence="1 8" id="KW-0004">4Fe-4S</keyword>
<evidence type="ECO:0000256" key="8">
    <source>
        <dbReference type="HAMAP-Rule" id="MF_00917"/>
    </source>
</evidence>
<dbReference type="GO" id="GO:0000287">
    <property type="term" value="F:magnesium ion binding"/>
    <property type="evidence" value="ECO:0007669"/>
    <property type="project" value="UniProtKB-UniRule"/>
</dbReference>
<feature type="domain" description="Radical SAM core" evidence="9">
    <location>
        <begin position="18"/>
        <end position="222"/>
    </location>
</feature>
<dbReference type="InterPro" id="IPR007197">
    <property type="entry name" value="rSAM"/>
</dbReference>
<dbReference type="GO" id="GO:0008616">
    <property type="term" value="P:tRNA queuosine(34) biosynthetic process"/>
    <property type="evidence" value="ECO:0007669"/>
    <property type="project" value="UniProtKB-UniRule"/>
</dbReference>
<dbReference type="InterPro" id="IPR024924">
    <property type="entry name" value="7-CO-7-deazaguanine_synth-like"/>
</dbReference>
<keyword evidence="2 8" id="KW-0949">S-adenosyl-L-methionine</keyword>
<dbReference type="PANTHER" id="PTHR42836">
    <property type="entry name" value="7-CARBOXY-7-DEAZAGUANINE SYNTHASE"/>
    <property type="match status" value="1"/>
</dbReference>
<dbReference type="InterPro" id="IPR058240">
    <property type="entry name" value="rSAM_sf"/>
</dbReference>
<feature type="binding site" evidence="8">
    <location>
        <position position="75"/>
    </location>
    <ligand>
        <name>S-adenosyl-L-methionine</name>
        <dbReference type="ChEBI" id="CHEBI:59789"/>
    </ligand>
</feature>
<dbReference type="InterPro" id="IPR023868">
    <property type="entry name" value="7-CO-7-deazaGua_synth_put_Clo"/>
</dbReference>
<feature type="binding site" evidence="8">
    <location>
        <begin position="37"/>
        <end position="39"/>
    </location>
    <ligand>
        <name>S-adenosyl-L-methionine</name>
        <dbReference type="ChEBI" id="CHEBI:59789"/>
    </ligand>
</feature>
<feature type="binding site" evidence="8">
    <location>
        <position position="38"/>
    </location>
    <ligand>
        <name>[4Fe-4S] cluster</name>
        <dbReference type="ChEBI" id="CHEBI:49883"/>
        <note>4Fe-4S-S-AdoMet</note>
    </ligand>
</feature>
<dbReference type="EMBL" id="CP046996">
    <property type="protein sequence ID" value="QHA01642.1"/>
    <property type="molecule type" value="Genomic_DNA"/>
</dbReference>
<evidence type="ECO:0000256" key="7">
    <source>
        <dbReference type="ARBA" id="ARBA00023239"/>
    </source>
</evidence>
<feature type="binding site" evidence="8">
    <location>
        <position position="35"/>
    </location>
    <ligand>
        <name>[4Fe-4S] cluster</name>
        <dbReference type="ChEBI" id="CHEBI:49883"/>
        <note>4Fe-4S-S-AdoMet</note>
    </ligand>
</feature>
<dbReference type="SFLD" id="SFLDS00029">
    <property type="entry name" value="Radical_SAM"/>
    <property type="match status" value="1"/>
</dbReference>
<dbReference type="SUPFAM" id="SSF102114">
    <property type="entry name" value="Radical SAM enzymes"/>
    <property type="match status" value="1"/>
</dbReference>
<dbReference type="RefSeq" id="WP_158208604.1">
    <property type="nucleotide sequence ID" value="NZ_CP046996.1"/>
</dbReference>
<gene>
    <name evidence="8 10" type="primary">queE</name>
    <name evidence="10" type="ORF">GQ588_13830</name>
</gene>
<evidence type="ECO:0000256" key="5">
    <source>
        <dbReference type="ARBA" id="ARBA00023004"/>
    </source>
</evidence>
<dbReference type="NCBIfam" id="TIGR03963">
    <property type="entry name" value="rSAM_QueE_Clost"/>
    <property type="match status" value="1"/>
</dbReference>
<dbReference type="CDD" id="cd01335">
    <property type="entry name" value="Radical_SAM"/>
    <property type="match status" value="1"/>
</dbReference>
<comment type="caution">
    <text evidence="8">Lacks conserved residue(s) required for the propagation of feature annotation.</text>
</comment>
<comment type="cofactor">
    <cofactor evidence="8">
        <name>S-adenosyl-L-methionine</name>
        <dbReference type="ChEBI" id="CHEBI:59789"/>
    </cofactor>
    <text evidence="8">Binds 1 S-adenosyl-L-methionine per subunit.</text>
</comment>
<evidence type="ECO:0000256" key="2">
    <source>
        <dbReference type="ARBA" id="ARBA00022691"/>
    </source>
</evidence>
<dbReference type="GO" id="GO:0051539">
    <property type="term" value="F:4 iron, 4 sulfur cluster binding"/>
    <property type="evidence" value="ECO:0007669"/>
    <property type="project" value="UniProtKB-UniRule"/>
</dbReference>
<dbReference type="GO" id="GO:0016840">
    <property type="term" value="F:carbon-nitrogen lyase activity"/>
    <property type="evidence" value="ECO:0007669"/>
    <property type="project" value="UniProtKB-UniRule"/>
</dbReference>
<dbReference type="InterPro" id="IPR013785">
    <property type="entry name" value="Aldolase_TIM"/>
</dbReference>
<feature type="binding site" evidence="8">
    <location>
        <position position="73"/>
    </location>
    <ligand>
        <name>substrate</name>
    </ligand>
</feature>
<evidence type="ECO:0000256" key="3">
    <source>
        <dbReference type="ARBA" id="ARBA00022723"/>
    </source>
</evidence>
<keyword evidence="7 8" id="KW-0456">Lyase</keyword>
<feature type="binding site" evidence="8">
    <location>
        <position position="31"/>
    </location>
    <ligand>
        <name>[4Fe-4S] cluster</name>
        <dbReference type="ChEBI" id="CHEBI:49883"/>
        <note>4Fe-4S-S-AdoMet</note>
    </ligand>
</feature>
<keyword evidence="3 8" id="KW-0479">Metal-binding</keyword>
<reference evidence="10 11" key="1">
    <citation type="submission" date="2019-12" db="EMBL/GenBank/DDBJ databases">
        <title>Sequence classification of anaerobic respiratory reductive dehalogenases: First we see many, then we see few.</title>
        <authorList>
            <person name="Molenda O."/>
            <person name="Puentes Jacome L.A."/>
            <person name="Cao X."/>
            <person name="Nesbo C.L."/>
            <person name="Tang S."/>
            <person name="Morson N."/>
            <person name="Patron J."/>
            <person name="Lomheim L."/>
            <person name="Wishart D.S."/>
            <person name="Edwards E.A."/>
        </authorList>
    </citation>
    <scope>NUCLEOTIDE SEQUENCE [LARGE SCALE GENOMIC DNA]</scope>
    <source>
        <strain evidence="10 11">12DCA</strain>
    </source>
</reference>
<comment type="similarity">
    <text evidence="8">Belongs to the radical SAM superfamily. 7-carboxy-7-deazaguanine synthase family.</text>
</comment>
<comment type="cofactor">
    <cofactor evidence="8">
        <name>Mg(2+)</name>
        <dbReference type="ChEBI" id="CHEBI:18420"/>
    </cofactor>
</comment>